<organism evidence="2 3">
    <name type="scientific">Nocardia terpenica</name>
    <dbReference type="NCBI Taxonomy" id="455432"/>
    <lineage>
        <taxon>Bacteria</taxon>
        <taxon>Bacillati</taxon>
        <taxon>Actinomycetota</taxon>
        <taxon>Actinomycetes</taxon>
        <taxon>Mycobacteriales</taxon>
        <taxon>Nocardiaceae</taxon>
        <taxon>Nocardia</taxon>
    </lineage>
</organism>
<dbReference type="EMBL" id="LWGR01000021">
    <property type="protein sequence ID" value="KZM68431.1"/>
    <property type="molecule type" value="Genomic_DNA"/>
</dbReference>
<keyword evidence="3" id="KW-1185">Reference proteome</keyword>
<accession>A0A164HDZ4</accession>
<protein>
    <submittedName>
        <fullName evidence="2">Uncharacterized protein</fullName>
    </submittedName>
</protein>
<feature type="region of interest" description="Disordered" evidence="1">
    <location>
        <begin position="117"/>
        <end position="143"/>
    </location>
</feature>
<name>A0A164HDZ4_9NOCA</name>
<dbReference type="AlphaFoldDB" id="A0A164HDZ4"/>
<proteinExistence type="predicted"/>
<comment type="caution">
    <text evidence="2">The sequence shown here is derived from an EMBL/GenBank/DDBJ whole genome shotgun (WGS) entry which is preliminary data.</text>
</comment>
<gene>
    <name evidence="2" type="ORF">AWN90_11175</name>
</gene>
<dbReference type="Proteomes" id="UP000076512">
    <property type="component" value="Unassembled WGS sequence"/>
</dbReference>
<reference evidence="2 3" key="1">
    <citation type="submission" date="2016-04" db="EMBL/GenBank/DDBJ databases">
        <authorList>
            <person name="Evans L.H."/>
            <person name="Alamgir A."/>
            <person name="Owens N."/>
            <person name="Weber N.D."/>
            <person name="Virtaneva K."/>
            <person name="Barbian K."/>
            <person name="Babar A."/>
            <person name="Rosenke K."/>
        </authorList>
    </citation>
    <scope>NUCLEOTIDE SEQUENCE [LARGE SCALE GENOMIC DNA]</scope>
    <source>
        <strain evidence="2 3">IFM 0406</strain>
    </source>
</reference>
<evidence type="ECO:0000313" key="2">
    <source>
        <dbReference type="EMBL" id="KZM68431.1"/>
    </source>
</evidence>
<evidence type="ECO:0000313" key="3">
    <source>
        <dbReference type="Proteomes" id="UP000076512"/>
    </source>
</evidence>
<evidence type="ECO:0000256" key="1">
    <source>
        <dbReference type="SAM" id="MobiDB-lite"/>
    </source>
</evidence>
<sequence>MLALYTGFQGVFTIVAFGIVFGKHHRGPVTPETADDHSSCLPAARSRGGMYPSRPLLGLPSGVQAGSARARGKGGQFMRVFFPTRQDSASDVREQATRRLRAPVPLLRAKVAFVPEGAHGRTERGQSATRAPVSGRIASRPRL</sequence>